<dbReference type="FunCoup" id="A0A1Y2FGC5">
    <property type="interactions" value="1"/>
</dbReference>
<keyword evidence="6" id="KW-0862">Zinc</keyword>
<feature type="domain" description="MYND-type" evidence="9">
    <location>
        <begin position="182"/>
        <end position="224"/>
    </location>
</feature>
<dbReference type="OrthoDB" id="2537178at2759"/>
<evidence type="ECO:0000313" key="11">
    <source>
        <dbReference type="Proteomes" id="UP000193467"/>
    </source>
</evidence>
<dbReference type="PANTHER" id="PTHR47442:SF1">
    <property type="entry name" value="MYND-TYPE ZINC FINGER PROTEIN MUB1"/>
    <property type="match status" value="1"/>
</dbReference>
<dbReference type="InterPro" id="IPR002893">
    <property type="entry name" value="Znf_MYND"/>
</dbReference>
<dbReference type="PANTHER" id="PTHR47442">
    <property type="entry name" value="MYND-TYPE ZINC FINGER PROTEIN MUB1"/>
    <property type="match status" value="1"/>
</dbReference>
<dbReference type="GO" id="GO:0007163">
    <property type="term" value="P:establishment or maintenance of cell polarity"/>
    <property type="evidence" value="ECO:0007669"/>
    <property type="project" value="TreeGrafter"/>
</dbReference>
<sequence length="226" mass="25413">YTLAFQCVVNIGVRGSETIRTRVVDAGALDVVVNVLERYLEESARRKRGAEKELLEGSRKTVASIVAPPPTAIVDQAEGDNGRPQVEDKPNEEGLQYRDEDVLLSLQLLAYLSKYPHVRSPPSTPTLSSNVFSLVEAFTHRPPTSDPHAPRHSNEVQYWAGVIMRNACRKDESRGGIRQCANMQCGVWEKYAREFAKCRRCRKAKYCSKGCQSSAWGRGHRYWCAK</sequence>
<evidence type="ECO:0000256" key="4">
    <source>
        <dbReference type="ARBA" id="ARBA00022723"/>
    </source>
</evidence>
<evidence type="ECO:0000256" key="8">
    <source>
        <dbReference type="SAM" id="MobiDB-lite"/>
    </source>
</evidence>
<dbReference type="GO" id="GO:1990304">
    <property type="term" value="C:MUB1-RAD6-UBR2 ubiquitin ligase complex"/>
    <property type="evidence" value="ECO:0007669"/>
    <property type="project" value="TreeGrafter"/>
</dbReference>
<feature type="region of interest" description="Disordered" evidence="8">
    <location>
        <begin position="70"/>
        <end position="93"/>
    </location>
</feature>
<comment type="subcellular location">
    <subcellularLocation>
        <location evidence="1">Cytoplasm</location>
    </subcellularLocation>
</comment>
<comment type="similarity">
    <text evidence="2">Belongs to the MUB1/samB family.</text>
</comment>
<evidence type="ECO:0000256" key="2">
    <source>
        <dbReference type="ARBA" id="ARBA00010655"/>
    </source>
</evidence>
<evidence type="ECO:0000256" key="6">
    <source>
        <dbReference type="ARBA" id="ARBA00022833"/>
    </source>
</evidence>
<reference evidence="10 11" key="1">
    <citation type="submission" date="2016-07" db="EMBL/GenBank/DDBJ databases">
        <title>Pervasive Adenine N6-methylation of Active Genes in Fungi.</title>
        <authorList>
            <consortium name="DOE Joint Genome Institute"/>
            <person name="Mondo S.J."/>
            <person name="Dannebaum R.O."/>
            <person name="Kuo R.C."/>
            <person name="Labutti K."/>
            <person name="Haridas S."/>
            <person name="Kuo A."/>
            <person name="Salamov A."/>
            <person name="Ahrendt S.R."/>
            <person name="Lipzen A."/>
            <person name="Sullivan W."/>
            <person name="Andreopoulos W.B."/>
            <person name="Clum A."/>
            <person name="Lindquist E."/>
            <person name="Daum C."/>
            <person name="Ramamoorthy G.K."/>
            <person name="Gryganskyi A."/>
            <person name="Culley D."/>
            <person name="Magnuson J.K."/>
            <person name="James T.Y."/>
            <person name="O'Malley M.A."/>
            <person name="Stajich J.E."/>
            <person name="Spatafora J.W."/>
            <person name="Visel A."/>
            <person name="Grigoriev I.V."/>
        </authorList>
    </citation>
    <scope>NUCLEOTIDE SEQUENCE [LARGE SCALE GENOMIC DNA]</scope>
    <source>
        <strain evidence="10 11">62-1032</strain>
    </source>
</reference>
<evidence type="ECO:0000256" key="7">
    <source>
        <dbReference type="PROSITE-ProRule" id="PRU00134"/>
    </source>
</evidence>
<dbReference type="GO" id="GO:0008270">
    <property type="term" value="F:zinc ion binding"/>
    <property type="evidence" value="ECO:0007669"/>
    <property type="project" value="UniProtKB-KW"/>
</dbReference>
<proteinExistence type="inferred from homology"/>
<organism evidence="10 11">
    <name type="scientific">Leucosporidium creatinivorum</name>
    <dbReference type="NCBI Taxonomy" id="106004"/>
    <lineage>
        <taxon>Eukaryota</taxon>
        <taxon>Fungi</taxon>
        <taxon>Dikarya</taxon>
        <taxon>Basidiomycota</taxon>
        <taxon>Pucciniomycotina</taxon>
        <taxon>Microbotryomycetes</taxon>
        <taxon>Leucosporidiales</taxon>
        <taxon>Leucosporidium</taxon>
    </lineage>
</organism>
<keyword evidence="3" id="KW-0963">Cytoplasm</keyword>
<dbReference type="AlphaFoldDB" id="A0A1Y2FGC5"/>
<dbReference type="Proteomes" id="UP000193467">
    <property type="component" value="Unassembled WGS sequence"/>
</dbReference>
<feature type="non-terminal residue" evidence="10">
    <location>
        <position position="226"/>
    </location>
</feature>
<dbReference type="EMBL" id="MCGR01000020">
    <property type="protein sequence ID" value="ORY82998.1"/>
    <property type="molecule type" value="Genomic_DNA"/>
</dbReference>
<keyword evidence="5 7" id="KW-0863">Zinc-finger</keyword>
<dbReference type="GO" id="GO:0006511">
    <property type="term" value="P:ubiquitin-dependent protein catabolic process"/>
    <property type="evidence" value="ECO:0007669"/>
    <property type="project" value="TreeGrafter"/>
</dbReference>
<evidence type="ECO:0000256" key="3">
    <source>
        <dbReference type="ARBA" id="ARBA00022490"/>
    </source>
</evidence>
<dbReference type="PROSITE" id="PS50865">
    <property type="entry name" value="ZF_MYND_2"/>
    <property type="match status" value="1"/>
</dbReference>
<accession>A0A1Y2FGC5</accession>
<evidence type="ECO:0000256" key="5">
    <source>
        <dbReference type="ARBA" id="ARBA00022771"/>
    </source>
</evidence>
<dbReference type="STRING" id="106004.A0A1Y2FGC5"/>
<evidence type="ECO:0000313" key="10">
    <source>
        <dbReference type="EMBL" id="ORY82998.1"/>
    </source>
</evidence>
<dbReference type="Pfam" id="PF01753">
    <property type="entry name" value="zf-MYND"/>
    <property type="match status" value="1"/>
</dbReference>
<protein>
    <recommendedName>
        <fullName evidence="9">MYND-type domain-containing protein</fullName>
    </recommendedName>
</protein>
<keyword evidence="11" id="KW-1185">Reference proteome</keyword>
<comment type="caution">
    <text evidence="10">The sequence shown here is derived from an EMBL/GenBank/DDBJ whole genome shotgun (WGS) entry which is preliminary data.</text>
</comment>
<dbReference type="InParanoid" id="A0A1Y2FGC5"/>
<dbReference type="InterPro" id="IPR051664">
    <property type="entry name" value="MYND-type_zinc_finger"/>
</dbReference>
<gene>
    <name evidence="10" type="ORF">BCR35DRAFT_248672</name>
</gene>
<dbReference type="SUPFAM" id="SSF144232">
    <property type="entry name" value="HIT/MYND zinc finger-like"/>
    <property type="match status" value="1"/>
</dbReference>
<name>A0A1Y2FGC5_9BASI</name>
<evidence type="ECO:0000256" key="1">
    <source>
        <dbReference type="ARBA" id="ARBA00004496"/>
    </source>
</evidence>
<dbReference type="Gene3D" id="6.10.140.2220">
    <property type="match status" value="1"/>
</dbReference>
<evidence type="ECO:0000259" key="9">
    <source>
        <dbReference type="PROSITE" id="PS50865"/>
    </source>
</evidence>
<feature type="non-terminal residue" evidence="10">
    <location>
        <position position="1"/>
    </location>
</feature>
<dbReference type="GO" id="GO:0005737">
    <property type="term" value="C:cytoplasm"/>
    <property type="evidence" value="ECO:0007669"/>
    <property type="project" value="UniProtKB-SubCell"/>
</dbReference>
<keyword evidence="4" id="KW-0479">Metal-binding</keyword>